<dbReference type="Proteomes" id="UP000308197">
    <property type="component" value="Unassembled WGS sequence"/>
</dbReference>
<evidence type="ECO:0000313" key="2">
    <source>
        <dbReference type="EMBL" id="TFK91546.1"/>
    </source>
</evidence>
<dbReference type="InterPro" id="IPR002575">
    <property type="entry name" value="Aminoglycoside_PTrfase"/>
</dbReference>
<accession>A0A5C3PPS7</accession>
<dbReference type="InterPro" id="IPR011009">
    <property type="entry name" value="Kinase-like_dom_sf"/>
</dbReference>
<sequence length="200" mass="22727">MDDELDPSQPEFGLFTSTYTYLRALLDERYRDVTDGQRTLIAVLRMYLAILPDARYDGAPFTLSHPDFDSQNIILNDFGNIAAFIDWDGIATAPRQLGALGYPAWLTVDWDPDMYDDYRKNPHHDTEADLHAYRKMYSDAIDTISGGTLGDVVRNSHIVFTLCIDICSRLQIPEKVLHLGTYVFGTGRDFALHLMVRCLV</sequence>
<evidence type="ECO:0000313" key="3">
    <source>
        <dbReference type="Proteomes" id="UP000308197"/>
    </source>
</evidence>
<dbReference type="SUPFAM" id="SSF56112">
    <property type="entry name" value="Protein kinase-like (PK-like)"/>
    <property type="match status" value="1"/>
</dbReference>
<reference evidence="2 3" key="1">
    <citation type="journal article" date="2019" name="Nat. Ecol. Evol.">
        <title>Megaphylogeny resolves global patterns of mushroom evolution.</title>
        <authorList>
            <person name="Varga T."/>
            <person name="Krizsan K."/>
            <person name="Foldi C."/>
            <person name="Dima B."/>
            <person name="Sanchez-Garcia M."/>
            <person name="Sanchez-Ramirez S."/>
            <person name="Szollosi G.J."/>
            <person name="Szarkandi J.G."/>
            <person name="Papp V."/>
            <person name="Albert L."/>
            <person name="Andreopoulos W."/>
            <person name="Angelini C."/>
            <person name="Antonin V."/>
            <person name="Barry K.W."/>
            <person name="Bougher N.L."/>
            <person name="Buchanan P."/>
            <person name="Buyck B."/>
            <person name="Bense V."/>
            <person name="Catcheside P."/>
            <person name="Chovatia M."/>
            <person name="Cooper J."/>
            <person name="Damon W."/>
            <person name="Desjardin D."/>
            <person name="Finy P."/>
            <person name="Geml J."/>
            <person name="Haridas S."/>
            <person name="Hughes K."/>
            <person name="Justo A."/>
            <person name="Karasinski D."/>
            <person name="Kautmanova I."/>
            <person name="Kiss B."/>
            <person name="Kocsube S."/>
            <person name="Kotiranta H."/>
            <person name="LaButti K.M."/>
            <person name="Lechner B.E."/>
            <person name="Liimatainen K."/>
            <person name="Lipzen A."/>
            <person name="Lukacs Z."/>
            <person name="Mihaltcheva S."/>
            <person name="Morgado L.N."/>
            <person name="Niskanen T."/>
            <person name="Noordeloos M.E."/>
            <person name="Ohm R.A."/>
            <person name="Ortiz-Santana B."/>
            <person name="Ovrebo C."/>
            <person name="Racz N."/>
            <person name="Riley R."/>
            <person name="Savchenko A."/>
            <person name="Shiryaev A."/>
            <person name="Soop K."/>
            <person name="Spirin V."/>
            <person name="Szebenyi C."/>
            <person name="Tomsovsky M."/>
            <person name="Tulloss R.E."/>
            <person name="Uehling J."/>
            <person name="Grigoriev I.V."/>
            <person name="Vagvolgyi C."/>
            <person name="Papp T."/>
            <person name="Martin F.M."/>
            <person name="Miettinen O."/>
            <person name="Hibbett D.S."/>
            <person name="Nagy L.G."/>
        </authorList>
    </citation>
    <scope>NUCLEOTIDE SEQUENCE [LARGE SCALE GENOMIC DNA]</scope>
    <source>
        <strain evidence="2 3">HHB13444</strain>
    </source>
</reference>
<feature type="domain" description="Aminoglycoside phosphotransferase" evidence="1">
    <location>
        <begin position="20"/>
        <end position="95"/>
    </location>
</feature>
<dbReference type="EMBL" id="ML211018">
    <property type="protein sequence ID" value="TFK91546.1"/>
    <property type="molecule type" value="Genomic_DNA"/>
</dbReference>
<keyword evidence="3" id="KW-1185">Reference proteome</keyword>
<protein>
    <recommendedName>
        <fullName evidence="1">Aminoglycoside phosphotransferase domain-containing protein</fullName>
    </recommendedName>
</protein>
<dbReference type="AlphaFoldDB" id="A0A5C3PPS7"/>
<organism evidence="2 3">
    <name type="scientific">Polyporus arcularius HHB13444</name>
    <dbReference type="NCBI Taxonomy" id="1314778"/>
    <lineage>
        <taxon>Eukaryota</taxon>
        <taxon>Fungi</taxon>
        <taxon>Dikarya</taxon>
        <taxon>Basidiomycota</taxon>
        <taxon>Agaricomycotina</taxon>
        <taxon>Agaricomycetes</taxon>
        <taxon>Polyporales</taxon>
        <taxon>Polyporaceae</taxon>
        <taxon>Polyporus</taxon>
    </lineage>
</organism>
<dbReference type="STRING" id="1314778.A0A5C3PPS7"/>
<dbReference type="InParanoid" id="A0A5C3PPS7"/>
<name>A0A5C3PPS7_9APHY</name>
<gene>
    <name evidence="2" type="ORF">K466DRAFT_631364</name>
</gene>
<proteinExistence type="predicted"/>
<evidence type="ECO:0000259" key="1">
    <source>
        <dbReference type="Pfam" id="PF01636"/>
    </source>
</evidence>
<dbReference type="Pfam" id="PF01636">
    <property type="entry name" value="APH"/>
    <property type="match status" value="1"/>
</dbReference>